<evidence type="ECO:0000313" key="2">
    <source>
        <dbReference type="EMBL" id="UNS98892.1"/>
    </source>
</evidence>
<dbReference type="EMBL" id="CP093846">
    <property type="protein sequence ID" value="UNS98892.1"/>
    <property type="molecule type" value="Genomic_DNA"/>
</dbReference>
<feature type="chain" id="PRO_5046839671" description="Lipoprotein" evidence="1">
    <location>
        <begin position="23"/>
        <end position="112"/>
    </location>
</feature>
<feature type="signal peptide" evidence="1">
    <location>
        <begin position="1"/>
        <end position="22"/>
    </location>
</feature>
<keyword evidence="3" id="KW-1185">Reference proteome</keyword>
<protein>
    <recommendedName>
        <fullName evidence="4">Lipoprotein</fullName>
    </recommendedName>
</protein>
<dbReference type="RefSeq" id="WP_242754244.1">
    <property type="nucleotide sequence ID" value="NZ_CP093846.1"/>
</dbReference>
<evidence type="ECO:0000313" key="3">
    <source>
        <dbReference type="Proteomes" id="UP001202244"/>
    </source>
</evidence>
<organism evidence="2 3">
    <name type="scientific">Streptomyces tubbatahanensis</name>
    <dbReference type="NCBI Taxonomy" id="2923272"/>
    <lineage>
        <taxon>Bacteria</taxon>
        <taxon>Bacillati</taxon>
        <taxon>Actinomycetota</taxon>
        <taxon>Actinomycetes</taxon>
        <taxon>Kitasatosporales</taxon>
        <taxon>Streptomycetaceae</taxon>
        <taxon>Streptomyces</taxon>
    </lineage>
</organism>
<keyword evidence="1" id="KW-0732">Signal</keyword>
<proteinExistence type="predicted"/>
<evidence type="ECO:0008006" key="4">
    <source>
        <dbReference type="Google" id="ProtNLM"/>
    </source>
</evidence>
<reference evidence="2 3" key="1">
    <citation type="journal article" date="2023" name="Microbiol. Spectr.">
        <title>Synergy between Genome Mining, Metabolomics, and Bioinformatics Uncovers Antibacterial Chlorinated Carbazole Alkaloids and Their Biosynthetic Gene Cluster from Streptomyces tubbatahanensis sp. nov., a Novel Actinomycete Isolated from Sulu Sea, Philippines.</title>
        <authorList>
            <person name="Tenebro C.P."/>
            <person name="Trono D.J.V.L."/>
            <person name="Balida L.A.P."/>
            <person name="Bayog L.K.A."/>
            <person name="Bruna J.R."/>
            <person name="Sabido E.M."/>
            <person name="Caspe D.P.C."/>
            <person name="de Los Santos E.L.C."/>
            <person name="Saludes J.P."/>
            <person name="Dalisay D.S."/>
        </authorList>
    </citation>
    <scope>NUCLEOTIDE SEQUENCE [LARGE SCALE GENOMIC DNA]</scope>
    <source>
        <strain evidence="2 3">DSD3025</strain>
    </source>
</reference>
<dbReference type="PROSITE" id="PS51257">
    <property type="entry name" value="PROKAR_LIPOPROTEIN"/>
    <property type="match status" value="1"/>
</dbReference>
<evidence type="ECO:0000256" key="1">
    <source>
        <dbReference type="SAM" id="SignalP"/>
    </source>
</evidence>
<gene>
    <name evidence="2" type="ORF">MMF93_22325</name>
</gene>
<name>A0ABY3XWK9_9ACTN</name>
<sequence length="112" mass="11795">MGSNKRLAATALVTAVSAVTLAGCGTEGKIMDYDDVSVWPSADTRGRQPIGTLTTLSKVTVKCVERGQRDANGMGYADAYKIEFEGGTGYIDTHTSILTDDGELSPSNVDEC</sequence>
<dbReference type="Proteomes" id="UP001202244">
    <property type="component" value="Chromosome"/>
</dbReference>
<accession>A0ABY3XWK9</accession>